<dbReference type="Pfam" id="PF21377">
    <property type="entry name" value="MurD_N"/>
    <property type="match status" value="1"/>
</dbReference>
<comment type="subcellular location">
    <subcellularLocation>
        <location evidence="1 7 8">Cytoplasm</location>
    </subcellularLocation>
</comment>
<dbReference type="PANTHER" id="PTHR43692">
    <property type="entry name" value="UDP-N-ACETYLMURAMOYLALANINE--D-GLUTAMATE LIGASE"/>
    <property type="match status" value="1"/>
</dbReference>
<sequence>MKRLVILGGGESGVGTAILGKKKGYDVFVSDFGKIKSNYIEVLGLNKIEWEDEKHTEDLILNADLVMKSPGIPDKAPIVKKLLEKGIPVISEIEFAYQYTNAITIGITGSNGKTTTTLLTHHLLKQGGLNVGLAGNIGKSFAWQVAEDKVDVYVLELSSFQLDGIVTFKPHIAVITNISPDHLDRYNYDYGLYIESKFRITMNQTEEDYLIYDNEDEAISFWLKNNKTKAKKLPFSLTKKLEEGSYLEDKTIINITNNKQINMPTTNLSLDGMHNVKNAMAATTVAQLMNIRKQTIRESLSNFQGVEHRLEKVLKIENVQYINDSKATNVNATFFALESMETPTIWIVGGVDKGNDYTELMPLVNEKVKAIICLGVDNKKIIDSFNNIVDVMVETSSMEQAVKVAQKIAEKGETVLLSPACASFDLFENYEDRGNKFKSAVRGL</sequence>
<comment type="catalytic activity">
    <reaction evidence="7 8">
        <text>UDP-N-acetyl-alpha-D-muramoyl-L-alanine + D-glutamate + ATP = UDP-N-acetyl-alpha-D-muramoyl-L-alanyl-D-glutamate + ADP + phosphate + H(+)</text>
        <dbReference type="Rhea" id="RHEA:16429"/>
        <dbReference type="ChEBI" id="CHEBI:15378"/>
        <dbReference type="ChEBI" id="CHEBI:29986"/>
        <dbReference type="ChEBI" id="CHEBI:30616"/>
        <dbReference type="ChEBI" id="CHEBI:43474"/>
        <dbReference type="ChEBI" id="CHEBI:83898"/>
        <dbReference type="ChEBI" id="CHEBI:83900"/>
        <dbReference type="ChEBI" id="CHEBI:456216"/>
        <dbReference type="EC" id="6.3.2.9"/>
    </reaction>
</comment>
<keyword evidence="7 8" id="KW-0131">Cell cycle</keyword>
<gene>
    <name evidence="7 11" type="primary">murD</name>
    <name evidence="11" type="ORF">ACFO3U_03495</name>
</gene>
<evidence type="ECO:0000256" key="5">
    <source>
        <dbReference type="ARBA" id="ARBA00022741"/>
    </source>
</evidence>
<dbReference type="RefSeq" id="WP_379738345.1">
    <property type="nucleotide sequence ID" value="NZ_JBHSGW010000002.1"/>
</dbReference>
<dbReference type="Gene3D" id="3.40.1190.10">
    <property type="entry name" value="Mur-like, catalytic domain"/>
    <property type="match status" value="1"/>
</dbReference>
<dbReference type="SUPFAM" id="SSF53623">
    <property type="entry name" value="MurD-like peptide ligases, catalytic domain"/>
    <property type="match status" value="1"/>
</dbReference>
<feature type="domain" description="Mur ligase C-terminal" evidence="9">
    <location>
        <begin position="308"/>
        <end position="421"/>
    </location>
</feature>
<evidence type="ECO:0000256" key="4">
    <source>
        <dbReference type="ARBA" id="ARBA00022598"/>
    </source>
</evidence>
<keyword evidence="3 7" id="KW-0963">Cytoplasm</keyword>
<keyword evidence="5 7" id="KW-0547">Nucleotide-binding</keyword>
<dbReference type="PANTHER" id="PTHR43692:SF1">
    <property type="entry name" value="UDP-N-ACETYLMURAMOYLALANINE--D-GLUTAMATE LIGASE"/>
    <property type="match status" value="1"/>
</dbReference>
<reference evidence="12" key="1">
    <citation type="journal article" date="2019" name="Int. J. Syst. Evol. Microbiol.">
        <title>The Global Catalogue of Microorganisms (GCM) 10K type strain sequencing project: providing services to taxonomists for standard genome sequencing and annotation.</title>
        <authorList>
            <consortium name="The Broad Institute Genomics Platform"/>
            <consortium name="The Broad Institute Genome Sequencing Center for Infectious Disease"/>
            <person name="Wu L."/>
            <person name="Ma J."/>
        </authorList>
    </citation>
    <scope>NUCLEOTIDE SEQUENCE [LARGE SCALE GENOMIC DNA]</scope>
    <source>
        <strain evidence="12">CCUG 50349</strain>
    </source>
</reference>
<dbReference type="NCBIfam" id="TIGR01087">
    <property type="entry name" value="murD"/>
    <property type="match status" value="1"/>
</dbReference>
<dbReference type="Pfam" id="PF08245">
    <property type="entry name" value="Mur_ligase_M"/>
    <property type="match status" value="1"/>
</dbReference>
<keyword evidence="6 7" id="KW-0067">ATP-binding</keyword>
<dbReference type="SUPFAM" id="SSF53244">
    <property type="entry name" value="MurD-like peptide ligases, peptide-binding domain"/>
    <property type="match status" value="1"/>
</dbReference>
<dbReference type="InterPro" id="IPR004101">
    <property type="entry name" value="Mur_ligase_C"/>
</dbReference>
<keyword evidence="7 8" id="KW-0961">Cell wall biogenesis/degradation</keyword>
<dbReference type="SUPFAM" id="SSF51984">
    <property type="entry name" value="MurCD N-terminal domain"/>
    <property type="match status" value="1"/>
</dbReference>
<dbReference type="InterPro" id="IPR036615">
    <property type="entry name" value="Mur_ligase_C_dom_sf"/>
</dbReference>
<name>A0ABV9P543_9FLAO</name>
<evidence type="ECO:0000256" key="1">
    <source>
        <dbReference type="ARBA" id="ARBA00004496"/>
    </source>
</evidence>
<comment type="pathway">
    <text evidence="2 7 8">Cell wall biogenesis; peptidoglycan biosynthesis.</text>
</comment>
<keyword evidence="7 8" id="KW-0133">Cell shape</keyword>
<keyword evidence="7 8" id="KW-0573">Peptidoglycan synthesis</keyword>
<organism evidence="11 12">
    <name type="scientific">Flavobacterium ponti</name>
    <dbReference type="NCBI Taxonomy" id="665133"/>
    <lineage>
        <taxon>Bacteria</taxon>
        <taxon>Pseudomonadati</taxon>
        <taxon>Bacteroidota</taxon>
        <taxon>Flavobacteriia</taxon>
        <taxon>Flavobacteriales</taxon>
        <taxon>Flavobacteriaceae</taxon>
        <taxon>Flavobacterium</taxon>
    </lineage>
</organism>
<dbReference type="Proteomes" id="UP001595885">
    <property type="component" value="Unassembled WGS sequence"/>
</dbReference>
<proteinExistence type="inferred from homology"/>
<dbReference type="Gene3D" id="3.90.190.20">
    <property type="entry name" value="Mur ligase, C-terminal domain"/>
    <property type="match status" value="1"/>
</dbReference>
<evidence type="ECO:0000313" key="11">
    <source>
        <dbReference type="EMBL" id="MFC4739049.1"/>
    </source>
</evidence>
<dbReference type="InterPro" id="IPR013221">
    <property type="entry name" value="Mur_ligase_cen"/>
</dbReference>
<dbReference type="InterPro" id="IPR036565">
    <property type="entry name" value="Mur-like_cat_sf"/>
</dbReference>
<comment type="function">
    <text evidence="7 8">Cell wall formation. Catalyzes the addition of glutamate to the nucleotide precursor UDP-N-acetylmuramoyl-L-alanine (UMA).</text>
</comment>
<dbReference type="HAMAP" id="MF_00639">
    <property type="entry name" value="MurD"/>
    <property type="match status" value="1"/>
</dbReference>
<evidence type="ECO:0000256" key="6">
    <source>
        <dbReference type="ARBA" id="ARBA00022840"/>
    </source>
</evidence>
<evidence type="ECO:0000256" key="7">
    <source>
        <dbReference type="HAMAP-Rule" id="MF_00639"/>
    </source>
</evidence>
<comment type="caution">
    <text evidence="11">The sequence shown here is derived from an EMBL/GenBank/DDBJ whole genome shotgun (WGS) entry which is preliminary data.</text>
</comment>
<evidence type="ECO:0000256" key="3">
    <source>
        <dbReference type="ARBA" id="ARBA00022490"/>
    </source>
</evidence>
<keyword evidence="12" id="KW-1185">Reference proteome</keyword>
<dbReference type="EMBL" id="JBHSGW010000002">
    <property type="protein sequence ID" value="MFC4739049.1"/>
    <property type="molecule type" value="Genomic_DNA"/>
</dbReference>
<protein>
    <recommendedName>
        <fullName evidence="7 8">UDP-N-acetylmuramoylalanine--D-glutamate ligase</fullName>
        <ecNumber evidence="7 8">6.3.2.9</ecNumber>
    </recommendedName>
    <alternativeName>
        <fullName evidence="7">D-glutamic acid-adding enzyme</fullName>
    </alternativeName>
    <alternativeName>
        <fullName evidence="7">UDP-N-acetylmuramoyl-L-alanyl-D-glutamate synthetase</fullName>
    </alternativeName>
</protein>
<keyword evidence="4 7" id="KW-0436">Ligase</keyword>
<evidence type="ECO:0000256" key="2">
    <source>
        <dbReference type="ARBA" id="ARBA00004752"/>
    </source>
</evidence>
<evidence type="ECO:0000259" key="10">
    <source>
        <dbReference type="Pfam" id="PF08245"/>
    </source>
</evidence>
<dbReference type="Gene3D" id="3.40.50.720">
    <property type="entry name" value="NAD(P)-binding Rossmann-like Domain"/>
    <property type="match status" value="1"/>
</dbReference>
<dbReference type="GO" id="GO:0008764">
    <property type="term" value="F:UDP-N-acetylmuramoylalanine-D-glutamate ligase activity"/>
    <property type="evidence" value="ECO:0007669"/>
    <property type="project" value="UniProtKB-EC"/>
</dbReference>
<evidence type="ECO:0000256" key="8">
    <source>
        <dbReference type="RuleBase" id="RU003664"/>
    </source>
</evidence>
<feature type="binding site" evidence="7">
    <location>
        <begin position="109"/>
        <end position="115"/>
    </location>
    <ligand>
        <name>ATP</name>
        <dbReference type="ChEBI" id="CHEBI:30616"/>
    </ligand>
</feature>
<comment type="similarity">
    <text evidence="7">Belongs to the MurCDEF family.</text>
</comment>
<keyword evidence="7 8" id="KW-0132">Cell division</keyword>
<feature type="domain" description="Mur ligase central" evidence="10">
    <location>
        <begin position="107"/>
        <end position="286"/>
    </location>
</feature>
<accession>A0ABV9P543</accession>
<dbReference type="Pfam" id="PF02875">
    <property type="entry name" value="Mur_ligase_C"/>
    <property type="match status" value="1"/>
</dbReference>
<dbReference type="EC" id="6.3.2.9" evidence="7 8"/>
<dbReference type="InterPro" id="IPR005762">
    <property type="entry name" value="MurD"/>
</dbReference>
<evidence type="ECO:0000259" key="9">
    <source>
        <dbReference type="Pfam" id="PF02875"/>
    </source>
</evidence>
<evidence type="ECO:0000313" key="12">
    <source>
        <dbReference type="Proteomes" id="UP001595885"/>
    </source>
</evidence>